<dbReference type="GO" id="GO:0016747">
    <property type="term" value="F:acyltransferase activity, transferring groups other than amino-acyl groups"/>
    <property type="evidence" value="ECO:0007669"/>
    <property type="project" value="InterPro"/>
</dbReference>
<dbReference type="InterPro" id="IPR016181">
    <property type="entry name" value="Acyl_CoA_acyltransferase"/>
</dbReference>
<dbReference type="Gene3D" id="3.40.630.30">
    <property type="match status" value="1"/>
</dbReference>
<proteinExistence type="predicted"/>
<reference evidence="2" key="1">
    <citation type="submission" date="2024-05" db="EMBL/GenBank/DDBJ databases">
        <authorList>
            <person name="Yu L."/>
        </authorList>
    </citation>
    <scope>NUCLEOTIDE SEQUENCE</scope>
    <source>
        <strain evidence="2">G08B096</strain>
    </source>
</reference>
<accession>A0AAU7W324</accession>
<dbReference type="AlphaFoldDB" id="A0AAU7W324"/>
<evidence type="ECO:0000313" key="2">
    <source>
        <dbReference type="EMBL" id="XBX80997.1"/>
    </source>
</evidence>
<dbReference type="EMBL" id="CP158374">
    <property type="protein sequence ID" value="XBX80997.1"/>
    <property type="molecule type" value="Genomic_DNA"/>
</dbReference>
<gene>
    <name evidence="2" type="ORF">ABIQ69_10270</name>
</gene>
<protein>
    <submittedName>
        <fullName evidence="2">GNAT family N-acetyltransferase</fullName>
    </submittedName>
</protein>
<dbReference type="Pfam" id="PF00583">
    <property type="entry name" value="Acetyltransf_1"/>
    <property type="match status" value="1"/>
</dbReference>
<dbReference type="CDD" id="cd04301">
    <property type="entry name" value="NAT_SF"/>
    <property type="match status" value="1"/>
</dbReference>
<name>A0AAU7W324_9MICO</name>
<dbReference type="RefSeq" id="WP_350347023.1">
    <property type="nucleotide sequence ID" value="NZ_CP158374.1"/>
</dbReference>
<dbReference type="PROSITE" id="PS51186">
    <property type="entry name" value="GNAT"/>
    <property type="match status" value="1"/>
</dbReference>
<feature type="domain" description="N-acetyltransferase" evidence="1">
    <location>
        <begin position="1"/>
        <end position="120"/>
    </location>
</feature>
<evidence type="ECO:0000259" key="1">
    <source>
        <dbReference type="PROSITE" id="PS51186"/>
    </source>
</evidence>
<organism evidence="2">
    <name type="scientific">Agromyces sp. G08B096</name>
    <dbReference type="NCBI Taxonomy" id="3156399"/>
    <lineage>
        <taxon>Bacteria</taxon>
        <taxon>Bacillati</taxon>
        <taxon>Actinomycetota</taxon>
        <taxon>Actinomycetes</taxon>
        <taxon>Micrococcales</taxon>
        <taxon>Microbacteriaceae</taxon>
        <taxon>Agromyces</taxon>
    </lineage>
</organism>
<dbReference type="SUPFAM" id="SSF55729">
    <property type="entry name" value="Acyl-CoA N-acyltransferases (Nat)"/>
    <property type="match status" value="1"/>
</dbReference>
<dbReference type="InterPro" id="IPR000182">
    <property type="entry name" value="GNAT_dom"/>
</dbReference>
<sequence>MGEPHVVTLRATRAGDLDELSLTPPDLTGSRTIRADGVPVGWVAASDDGDVPVVTCCVDPAYRGRGIGTRALRLLLDGLSRPVRARASAGDAAAPAMLARLGFVATGDEGEGGDVRYELA</sequence>